<proteinExistence type="predicted"/>
<feature type="compositionally biased region" description="Polar residues" evidence="1">
    <location>
        <begin position="1"/>
        <end position="19"/>
    </location>
</feature>
<organism evidence="2 3">
    <name type="scientific">Cladorrhinum samala</name>
    <dbReference type="NCBI Taxonomy" id="585594"/>
    <lineage>
        <taxon>Eukaryota</taxon>
        <taxon>Fungi</taxon>
        <taxon>Dikarya</taxon>
        <taxon>Ascomycota</taxon>
        <taxon>Pezizomycotina</taxon>
        <taxon>Sordariomycetes</taxon>
        <taxon>Sordariomycetidae</taxon>
        <taxon>Sordariales</taxon>
        <taxon>Podosporaceae</taxon>
        <taxon>Cladorrhinum</taxon>
    </lineage>
</organism>
<dbReference type="AlphaFoldDB" id="A0AAV9HN91"/>
<name>A0AAV9HN91_9PEZI</name>
<feature type="non-terminal residue" evidence="2">
    <location>
        <position position="133"/>
    </location>
</feature>
<reference evidence="2" key="2">
    <citation type="submission" date="2023-06" db="EMBL/GenBank/DDBJ databases">
        <authorList>
            <consortium name="Lawrence Berkeley National Laboratory"/>
            <person name="Mondo S.J."/>
            <person name="Hensen N."/>
            <person name="Bonometti L."/>
            <person name="Westerberg I."/>
            <person name="Brannstrom I.O."/>
            <person name="Guillou S."/>
            <person name="Cros-Aarteil S."/>
            <person name="Calhoun S."/>
            <person name="Haridas S."/>
            <person name="Kuo A."/>
            <person name="Pangilinan J."/>
            <person name="Riley R."/>
            <person name="Labutti K."/>
            <person name="Andreopoulos B."/>
            <person name="Lipzen A."/>
            <person name="Chen C."/>
            <person name="Yanf M."/>
            <person name="Daum C."/>
            <person name="Ng V."/>
            <person name="Clum A."/>
            <person name="Steindorff A."/>
            <person name="Ohm R."/>
            <person name="Martin F."/>
            <person name="Silar P."/>
            <person name="Natvig D."/>
            <person name="Lalanne C."/>
            <person name="Gautier V."/>
            <person name="Ament-Velasquez S.L."/>
            <person name="Kruys A."/>
            <person name="Hutchinson M.I."/>
            <person name="Powell A.J."/>
            <person name="Barry K."/>
            <person name="Miller A.N."/>
            <person name="Grigoriev I.V."/>
            <person name="Debuchy R."/>
            <person name="Gladieux P."/>
            <person name="Thoren M.H."/>
            <person name="Johannesson H."/>
        </authorList>
    </citation>
    <scope>NUCLEOTIDE SEQUENCE</scope>
    <source>
        <strain evidence="2">PSN324</strain>
    </source>
</reference>
<feature type="compositionally biased region" description="Basic and acidic residues" evidence="1">
    <location>
        <begin position="21"/>
        <end position="30"/>
    </location>
</feature>
<comment type="caution">
    <text evidence="2">The sequence shown here is derived from an EMBL/GenBank/DDBJ whole genome shotgun (WGS) entry which is preliminary data.</text>
</comment>
<feature type="non-terminal residue" evidence="2">
    <location>
        <position position="1"/>
    </location>
</feature>
<gene>
    <name evidence="2" type="ORF">QBC42DRAFT_162948</name>
</gene>
<accession>A0AAV9HN91</accession>
<feature type="region of interest" description="Disordered" evidence="1">
    <location>
        <begin position="107"/>
        <end position="133"/>
    </location>
</feature>
<evidence type="ECO:0000313" key="2">
    <source>
        <dbReference type="EMBL" id="KAK4461610.1"/>
    </source>
</evidence>
<dbReference type="Proteomes" id="UP001321749">
    <property type="component" value="Unassembled WGS sequence"/>
</dbReference>
<keyword evidence="3" id="KW-1185">Reference proteome</keyword>
<evidence type="ECO:0000256" key="1">
    <source>
        <dbReference type="SAM" id="MobiDB-lite"/>
    </source>
</evidence>
<reference evidence="2" key="1">
    <citation type="journal article" date="2023" name="Mol. Phylogenet. Evol.">
        <title>Genome-scale phylogeny and comparative genomics of the fungal order Sordariales.</title>
        <authorList>
            <person name="Hensen N."/>
            <person name="Bonometti L."/>
            <person name="Westerberg I."/>
            <person name="Brannstrom I.O."/>
            <person name="Guillou S."/>
            <person name="Cros-Aarteil S."/>
            <person name="Calhoun S."/>
            <person name="Haridas S."/>
            <person name="Kuo A."/>
            <person name="Mondo S."/>
            <person name="Pangilinan J."/>
            <person name="Riley R."/>
            <person name="LaButti K."/>
            <person name="Andreopoulos B."/>
            <person name="Lipzen A."/>
            <person name="Chen C."/>
            <person name="Yan M."/>
            <person name="Daum C."/>
            <person name="Ng V."/>
            <person name="Clum A."/>
            <person name="Steindorff A."/>
            <person name="Ohm R.A."/>
            <person name="Martin F."/>
            <person name="Silar P."/>
            <person name="Natvig D.O."/>
            <person name="Lalanne C."/>
            <person name="Gautier V."/>
            <person name="Ament-Velasquez S.L."/>
            <person name="Kruys A."/>
            <person name="Hutchinson M.I."/>
            <person name="Powell A.J."/>
            <person name="Barry K."/>
            <person name="Miller A.N."/>
            <person name="Grigoriev I.V."/>
            <person name="Debuchy R."/>
            <person name="Gladieux P."/>
            <person name="Hiltunen Thoren M."/>
            <person name="Johannesson H."/>
        </authorList>
    </citation>
    <scope>NUCLEOTIDE SEQUENCE</scope>
    <source>
        <strain evidence="2">PSN324</strain>
    </source>
</reference>
<protein>
    <submittedName>
        <fullName evidence="2">Uncharacterized protein</fullName>
    </submittedName>
</protein>
<dbReference type="EMBL" id="MU864987">
    <property type="protein sequence ID" value="KAK4461610.1"/>
    <property type="molecule type" value="Genomic_DNA"/>
</dbReference>
<sequence>FRSFMMSQSPAASGENFTAQMRDRQARGKDPYTSGNGTDDSDMSDHDLRFGSGGRVQKEDFAEAERRRTAISYLDNPEMLMIWAQSTGDSIAGARHHWMKILCGYDNDQSESRNKHHHHSFQYQQGYHQRDYR</sequence>
<feature type="region of interest" description="Disordered" evidence="1">
    <location>
        <begin position="1"/>
        <end position="64"/>
    </location>
</feature>
<evidence type="ECO:0000313" key="3">
    <source>
        <dbReference type="Proteomes" id="UP001321749"/>
    </source>
</evidence>